<dbReference type="InterPro" id="IPR017868">
    <property type="entry name" value="Filamin/ABP280_repeat-like"/>
</dbReference>
<dbReference type="Proteomes" id="UP000694844">
    <property type="component" value="Chromosome 9"/>
</dbReference>
<dbReference type="PROSITE" id="PS50021">
    <property type="entry name" value="CH"/>
    <property type="match status" value="1"/>
</dbReference>
<dbReference type="PANTHER" id="PTHR38537:SF8">
    <property type="entry name" value="FILAMIN-A"/>
    <property type="match status" value="1"/>
</dbReference>
<dbReference type="Pfam" id="PF00630">
    <property type="entry name" value="Filamin"/>
    <property type="match status" value="2"/>
</dbReference>
<name>A0A8B8BIP8_CRAVI</name>
<evidence type="ECO:0000256" key="1">
    <source>
        <dbReference type="ARBA" id="ARBA00009238"/>
    </source>
</evidence>
<evidence type="ECO:0000256" key="4">
    <source>
        <dbReference type="SAM" id="MobiDB-lite"/>
    </source>
</evidence>
<gene>
    <name evidence="7 8 9" type="primary">LOC111110820</name>
</gene>
<feature type="repeat" description="Filamin" evidence="3">
    <location>
        <begin position="1463"/>
        <end position="1548"/>
    </location>
</feature>
<feature type="region of interest" description="Disordered" evidence="4">
    <location>
        <begin position="547"/>
        <end position="576"/>
    </location>
</feature>
<dbReference type="SUPFAM" id="SSF47576">
    <property type="entry name" value="Calponin-homology domain, CH-domain"/>
    <property type="match status" value="1"/>
</dbReference>
<evidence type="ECO:0000313" key="6">
    <source>
        <dbReference type="Proteomes" id="UP000694844"/>
    </source>
</evidence>
<proteinExistence type="inferred from homology"/>
<protein>
    <submittedName>
        <fullName evidence="7 8">Uncharacterized protein LOC111110820 isoform X1</fullName>
    </submittedName>
</protein>
<dbReference type="GeneID" id="111110820"/>
<feature type="region of interest" description="Disordered" evidence="4">
    <location>
        <begin position="1022"/>
        <end position="1051"/>
    </location>
</feature>
<feature type="compositionally biased region" description="Polar residues" evidence="4">
    <location>
        <begin position="495"/>
        <end position="523"/>
    </location>
</feature>
<dbReference type="SMART" id="SM00033">
    <property type="entry name" value="CH"/>
    <property type="match status" value="1"/>
</dbReference>
<dbReference type="RefSeq" id="XP_022303153.1">
    <property type="nucleotide sequence ID" value="XM_022447445.1"/>
</dbReference>
<dbReference type="SMART" id="SM00557">
    <property type="entry name" value="IG_FLMN"/>
    <property type="match status" value="2"/>
</dbReference>
<dbReference type="GO" id="GO:0030036">
    <property type="term" value="P:actin cytoskeleton organization"/>
    <property type="evidence" value="ECO:0007669"/>
    <property type="project" value="InterPro"/>
</dbReference>
<evidence type="ECO:0000313" key="7">
    <source>
        <dbReference type="RefSeq" id="XP_022303153.1"/>
    </source>
</evidence>
<dbReference type="InterPro" id="IPR044801">
    <property type="entry name" value="Filamin"/>
</dbReference>
<feature type="repeat" description="Filamin" evidence="3">
    <location>
        <begin position="205"/>
        <end position="364"/>
    </location>
</feature>
<dbReference type="Gene3D" id="1.10.418.10">
    <property type="entry name" value="Calponin-like domain"/>
    <property type="match status" value="1"/>
</dbReference>
<dbReference type="PROSITE" id="PS50194">
    <property type="entry name" value="FILAMIN_REPEAT"/>
    <property type="match status" value="2"/>
</dbReference>
<feature type="compositionally biased region" description="Polar residues" evidence="4">
    <location>
        <begin position="457"/>
        <end position="472"/>
    </location>
</feature>
<dbReference type="InterPro" id="IPR014756">
    <property type="entry name" value="Ig_E-set"/>
</dbReference>
<keyword evidence="6" id="KW-1185">Reference proteome</keyword>
<dbReference type="KEGG" id="cvn:111110820"/>
<dbReference type="InterPro" id="IPR001715">
    <property type="entry name" value="CH_dom"/>
</dbReference>
<feature type="domain" description="Calponin-homology (CH)" evidence="5">
    <location>
        <begin position="87"/>
        <end position="192"/>
    </location>
</feature>
<organism evidence="6 7">
    <name type="scientific">Crassostrea virginica</name>
    <name type="common">Eastern oyster</name>
    <dbReference type="NCBI Taxonomy" id="6565"/>
    <lineage>
        <taxon>Eukaryota</taxon>
        <taxon>Metazoa</taxon>
        <taxon>Spiralia</taxon>
        <taxon>Lophotrochozoa</taxon>
        <taxon>Mollusca</taxon>
        <taxon>Bivalvia</taxon>
        <taxon>Autobranchia</taxon>
        <taxon>Pteriomorphia</taxon>
        <taxon>Ostreida</taxon>
        <taxon>Ostreoidea</taxon>
        <taxon>Ostreidae</taxon>
        <taxon>Crassostrea</taxon>
    </lineage>
</organism>
<feature type="region of interest" description="Disordered" evidence="4">
    <location>
        <begin position="453"/>
        <end position="523"/>
    </location>
</feature>
<feature type="compositionally biased region" description="Polar residues" evidence="4">
    <location>
        <begin position="547"/>
        <end position="572"/>
    </location>
</feature>
<sequence length="1550" mass="176217">MELSSKTRRKSCIIKCSKPASRLAVCWFVLQEIMRCVLHYVCAIRYLNPVYLIREKHRKLYYFDKNETIVIQPKLEERIFNLIATDAVRRKRILRWVQRTLPNHTVEDFSHSWNDGIVLCALLEAVHPGICPSFSHLKPHNRVNNCRLGLKLAQQCHHLPLDIITPEEMAIADASAETVILKYVSMLKWASENSRSRRFKDVNNEHHVKVTSFTVKGSGIVSGVVGRKARFSLSVADVMGMFHLGIDIKGPKNEVYSEQIISLHQSKEIMIGAYQTQPQKGRFASIDNRVMEYMEDAVGNTYVRWKNLKLLGDSCSISVIPFNCQCTGKDTFLMTYLPISTGIHTISIKWQNMHIEGSPFKIKVYQPRDITRRGIRDAKDKRIIFDSLSLSSIEERPQNLLKIDNDKDLNCRYKNISEKSCNKSQKTSRIKKQFTVTKRRVIRKVISRHGEEIVIQESPSPTLSRQSSMTDTSTEEEQLKKPCSPSPPCTRKSLSRSASVCTEVHQTSDNNENDTIYTNRQTNDCKTGQNEEVFFSKNIKETPIGEKTQTGKRSFSDSMLNSAIPSNQVPTDSNEKISRSNDFNSTIHFPSLKVLQSNSLRKSCCYFSSDFRRQYSFSSTSSASSNSNSSARKIKKSFSISKSLPILNDIHPYNKKMSRLERIRRDKRHVIDIHLGSEKPSTSIASPSTSSLSSLATPSTYSIPLDDIKRFKDKVYDDAATQSLGRHIHPIGESDRCHVKGKRNWEQNMSKHRATTMYWLNNQTTDHFSIDSTDSDPNFLIEQSDLKPESKQNSNDVWKTPMHYNEKLPENKESHSKKIGLQRQFSEIKDTQFDLESCINETSSQITNKCNSLKTREKVATRETKSSSQLNPLMFKSIVTVSNLVPSKVHVVTPKVKANKTTQISVNEILQETTFFNILMNLNVRKRKRYLNIRKENISESDKISIRKRSLSEGAILGNHSYTLEKDSILHDSRQSTIDSGIAEEYHSKLEQNALSQTAHRTKFNNLQKSGKTNLKPLVHKNTRKRRENSTNYSRKRGILPNSSSSFSDSEITTRKKQIHLKRKVQNLSLYQSRCPNIYSVDSLIFSKGKNIDLSKCENLSGDRENQPCLLNSRKDASISEESNVGIGLSSANRNSLLHHVQTFMSVSQPLIHDLKPDTTNDSQKTNLKSTKGHVFYSAKTFNVKNKPQCCYISACCQFFPPKRMRFKNSLFINLREKETTHSKYSNPDDFISEKKDDKVGNTATESNLFRTTDVDTLRESNLLCMADVDTLRESNLLCTTDVDTLRESNLRCTADVDTLRESNLRCTADVDTLRESNLRCTADVDTLRESNLRCTADVDTLRESNLRCMADVGTLRESNLRYMADVDTLRESNLRCMADVDTLRESNLRCMADVDTLRESNLRCMADVDTLRESNLRCMADVDTLRESNLRCTADVDTLTESILLCTADVDTLTESNLLCMAEGAGLSTGQIGVKNNFQVWCHSQSNSAVSVTIHGPRPFSVLETSVIYTGDNLYEVTYDVAYPGYYVICIKCGDDTVPDSPFLARVTF</sequence>
<dbReference type="InterPro" id="IPR013783">
    <property type="entry name" value="Ig-like_fold"/>
</dbReference>
<evidence type="ECO:0000256" key="3">
    <source>
        <dbReference type="PROSITE-ProRule" id="PRU00087"/>
    </source>
</evidence>
<dbReference type="SUPFAM" id="SSF81296">
    <property type="entry name" value="E set domains"/>
    <property type="match status" value="2"/>
</dbReference>
<dbReference type="OrthoDB" id="10012602at2759"/>
<dbReference type="GO" id="GO:0051015">
    <property type="term" value="F:actin filament binding"/>
    <property type="evidence" value="ECO:0007669"/>
    <property type="project" value="InterPro"/>
</dbReference>
<evidence type="ECO:0000313" key="8">
    <source>
        <dbReference type="RefSeq" id="XP_022303154.1"/>
    </source>
</evidence>
<evidence type="ECO:0000259" key="5">
    <source>
        <dbReference type="PROSITE" id="PS50021"/>
    </source>
</evidence>
<comment type="similarity">
    <text evidence="1">Belongs to the filamin family.</text>
</comment>
<dbReference type="RefSeq" id="XP_022303155.1">
    <property type="nucleotide sequence ID" value="XM_022447447.1"/>
</dbReference>
<dbReference type="RefSeq" id="XP_022303154.1">
    <property type="nucleotide sequence ID" value="XM_022447446.1"/>
</dbReference>
<dbReference type="InterPro" id="IPR001298">
    <property type="entry name" value="Filamin/ABP280_rpt"/>
</dbReference>
<evidence type="ECO:0000256" key="2">
    <source>
        <dbReference type="ARBA" id="ARBA00022737"/>
    </source>
</evidence>
<reference evidence="7 8" key="1">
    <citation type="submission" date="2025-04" db="UniProtKB">
        <authorList>
            <consortium name="RefSeq"/>
        </authorList>
    </citation>
    <scope>IDENTIFICATION</scope>
    <source>
        <tissue evidence="7 8">Whole sample</tissue>
    </source>
</reference>
<dbReference type="InterPro" id="IPR036872">
    <property type="entry name" value="CH_dom_sf"/>
</dbReference>
<dbReference type="PANTHER" id="PTHR38537">
    <property type="entry name" value="JITTERBUG, ISOFORM N"/>
    <property type="match status" value="1"/>
</dbReference>
<evidence type="ECO:0000313" key="9">
    <source>
        <dbReference type="RefSeq" id="XP_022303155.1"/>
    </source>
</evidence>
<accession>A0A8B8BIP8</accession>
<dbReference type="Gene3D" id="2.60.40.10">
    <property type="entry name" value="Immunoglobulins"/>
    <property type="match status" value="2"/>
</dbReference>
<keyword evidence="2" id="KW-0677">Repeat</keyword>
<dbReference type="Pfam" id="PF00307">
    <property type="entry name" value="CH"/>
    <property type="match status" value="1"/>
</dbReference>